<dbReference type="SUPFAM" id="SSF53474">
    <property type="entry name" value="alpha/beta-Hydrolases"/>
    <property type="match status" value="1"/>
</dbReference>
<dbReference type="Proteomes" id="UP000046392">
    <property type="component" value="Unplaced"/>
</dbReference>
<dbReference type="PANTHER" id="PTHR45908">
    <property type="entry name" value="PROTEIN CBG11750-RELATED"/>
    <property type="match status" value="1"/>
</dbReference>
<dbReference type="Pfam" id="PF01764">
    <property type="entry name" value="Lipase_3"/>
    <property type="match status" value="1"/>
</dbReference>
<dbReference type="InterPro" id="IPR029058">
    <property type="entry name" value="AB_hydrolase_fold"/>
</dbReference>
<proteinExistence type="predicted"/>
<evidence type="ECO:0000313" key="3">
    <source>
        <dbReference type="WBParaSite" id="SPAL_0001300600.1"/>
    </source>
</evidence>
<evidence type="ECO:0000313" key="2">
    <source>
        <dbReference type="Proteomes" id="UP000046392"/>
    </source>
</evidence>
<dbReference type="PANTHER" id="PTHR45908:SF5">
    <property type="entry name" value="FUNGAL LIPASE-LIKE DOMAIN-CONTAINING PROTEIN"/>
    <property type="match status" value="1"/>
</dbReference>
<dbReference type="Gene3D" id="3.40.50.1820">
    <property type="entry name" value="alpha/beta hydrolase"/>
    <property type="match status" value="1"/>
</dbReference>
<dbReference type="WBParaSite" id="SPAL_0001300600.1">
    <property type="protein sequence ID" value="SPAL_0001300600.1"/>
    <property type="gene ID" value="SPAL_0001300600"/>
</dbReference>
<reference evidence="3" key="1">
    <citation type="submission" date="2017-02" db="UniProtKB">
        <authorList>
            <consortium name="WormBaseParasite"/>
        </authorList>
    </citation>
    <scope>IDENTIFICATION</scope>
</reference>
<accession>A0A0N5C4X7</accession>
<evidence type="ECO:0000259" key="1">
    <source>
        <dbReference type="Pfam" id="PF01764"/>
    </source>
</evidence>
<organism evidence="2 3">
    <name type="scientific">Strongyloides papillosus</name>
    <name type="common">Intestinal threadworm</name>
    <dbReference type="NCBI Taxonomy" id="174720"/>
    <lineage>
        <taxon>Eukaryota</taxon>
        <taxon>Metazoa</taxon>
        <taxon>Ecdysozoa</taxon>
        <taxon>Nematoda</taxon>
        <taxon>Chromadorea</taxon>
        <taxon>Rhabditida</taxon>
        <taxon>Tylenchina</taxon>
        <taxon>Panagrolaimomorpha</taxon>
        <taxon>Strongyloidoidea</taxon>
        <taxon>Strongyloididae</taxon>
        <taxon>Strongyloides</taxon>
    </lineage>
</organism>
<sequence>MKATFRMQEDVYQSFGTFNLFASRVLTCDKFRNKCGFYVLVSRREKIIIIAFSGSVTPTQTMLQTLSSFRKRVFYKNLGLVNQYYADSFEFLWPFVKRVFYKTLYRNYKVYITGHSLGGVHASLAAINIHLSKLRKSQNIFLYTFGEPRFGSYEFAVNFGRRIPNGWRVVASSDIVPHFPPCKKMMKKDSIFNKKYFGKKSRPCDPHDHNGYYHHSLEIWYPMGTTNYFIQCNGFPKNEDFQCSDKLIFKKQDILKNMDIHCSYFNHLVKENSAMFQYKADENCNLKNGPENRRKLLIKQLS</sequence>
<name>A0A0N5C4X7_STREA</name>
<keyword evidence="2" id="KW-1185">Reference proteome</keyword>
<protein>
    <submittedName>
        <fullName evidence="3">Lipase_3 domain-containing protein</fullName>
    </submittedName>
</protein>
<dbReference type="CDD" id="cd00519">
    <property type="entry name" value="Lipase_3"/>
    <property type="match status" value="1"/>
</dbReference>
<dbReference type="AlphaFoldDB" id="A0A0N5C4X7"/>
<dbReference type="GO" id="GO:0006629">
    <property type="term" value="P:lipid metabolic process"/>
    <property type="evidence" value="ECO:0007669"/>
    <property type="project" value="InterPro"/>
</dbReference>
<feature type="domain" description="Fungal lipase-type" evidence="1">
    <location>
        <begin position="49"/>
        <end position="183"/>
    </location>
</feature>
<dbReference type="InterPro" id="IPR002921">
    <property type="entry name" value="Fungal_lipase-type"/>
</dbReference>